<dbReference type="Proteomes" id="UP000887580">
    <property type="component" value="Unplaced"/>
</dbReference>
<accession>A0AC35GDV1</accession>
<evidence type="ECO:0000313" key="1">
    <source>
        <dbReference type="Proteomes" id="UP000887580"/>
    </source>
</evidence>
<name>A0AC35GDV1_9BILA</name>
<organism evidence="1 2">
    <name type="scientific">Panagrolaimus sp. PS1159</name>
    <dbReference type="NCBI Taxonomy" id="55785"/>
    <lineage>
        <taxon>Eukaryota</taxon>
        <taxon>Metazoa</taxon>
        <taxon>Ecdysozoa</taxon>
        <taxon>Nematoda</taxon>
        <taxon>Chromadorea</taxon>
        <taxon>Rhabditida</taxon>
        <taxon>Tylenchina</taxon>
        <taxon>Panagrolaimomorpha</taxon>
        <taxon>Panagrolaimoidea</taxon>
        <taxon>Panagrolaimidae</taxon>
        <taxon>Panagrolaimus</taxon>
    </lineage>
</organism>
<reference evidence="2" key="1">
    <citation type="submission" date="2022-11" db="UniProtKB">
        <authorList>
            <consortium name="WormBaseParasite"/>
        </authorList>
    </citation>
    <scope>IDENTIFICATION</scope>
</reference>
<protein>
    <submittedName>
        <fullName evidence="2">Uncharacterized protein</fullName>
    </submittedName>
</protein>
<dbReference type="WBParaSite" id="PS1159_v2.g4000.t1">
    <property type="protein sequence ID" value="PS1159_v2.g4000.t1"/>
    <property type="gene ID" value="PS1159_v2.g4000"/>
</dbReference>
<evidence type="ECO:0000313" key="2">
    <source>
        <dbReference type="WBParaSite" id="PS1159_v2.g4000.t1"/>
    </source>
</evidence>
<sequence>MGVFNLFSVLFLGAAFIAQSNGGINRFLPLWCVKLHVTPSVQTFDSAKDAMQTCVESDSCVGLKNTSDNGYQHLIQLTGYVIDETCRDYFLWDKTRGVTFPKQPNPYETVILFAIFPYAGSECPPGFDVDGSLCRGQSVITEDMCATYPSYMAARYDGTSCFVHQKQTIINLWS</sequence>
<proteinExistence type="predicted"/>